<keyword evidence="3" id="KW-1185">Reference proteome</keyword>
<feature type="region of interest" description="Disordered" evidence="1">
    <location>
        <begin position="1"/>
        <end position="105"/>
    </location>
</feature>
<accession>A0AAD9S8U3</accession>
<dbReference type="Proteomes" id="UP001265746">
    <property type="component" value="Unassembled WGS sequence"/>
</dbReference>
<protein>
    <submittedName>
        <fullName evidence="2">Uncharacterized protein</fullName>
    </submittedName>
</protein>
<reference evidence="2" key="1">
    <citation type="submission" date="2023-06" db="EMBL/GenBank/DDBJ databases">
        <authorList>
            <person name="Noh H."/>
        </authorList>
    </citation>
    <scope>NUCLEOTIDE SEQUENCE</scope>
    <source>
        <strain evidence="2">DUCC20226</strain>
    </source>
</reference>
<evidence type="ECO:0000313" key="3">
    <source>
        <dbReference type="Proteomes" id="UP001265746"/>
    </source>
</evidence>
<proteinExistence type="predicted"/>
<evidence type="ECO:0000256" key="1">
    <source>
        <dbReference type="SAM" id="MobiDB-lite"/>
    </source>
</evidence>
<organism evidence="2 3">
    <name type="scientific">Phomopsis amygdali</name>
    <name type="common">Fusicoccum amygdali</name>
    <dbReference type="NCBI Taxonomy" id="1214568"/>
    <lineage>
        <taxon>Eukaryota</taxon>
        <taxon>Fungi</taxon>
        <taxon>Dikarya</taxon>
        <taxon>Ascomycota</taxon>
        <taxon>Pezizomycotina</taxon>
        <taxon>Sordariomycetes</taxon>
        <taxon>Sordariomycetidae</taxon>
        <taxon>Diaporthales</taxon>
        <taxon>Diaporthaceae</taxon>
        <taxon>Diaporthe</taxon>
    </lineage>
</organism>
<comment type="caution">
    <text evidence="2">The sequence shown here is derived from an EMBL/GenBank/DDBJ whole genome shotgun (WGS) entry which is preliminary data.</text>
</comment>
<evidence type="ECO:0000313" key="2">
    <source>
        <dbReference type="EMBL" id="KAK2602237.1"/>
    </source>
</evidence>
<sequence length="176" mass="19191">MRGNVFQELELRDEMHPPPPECTRPSSNAANNKPCMPIPPLDSYSGIGADKSLGYPQQSLSLNTANRSTRGGEQPPATTDHSPSADSYTPAYSQPPRRPPGRTISNAECMTTRVEQLYEVGVDIGILPEDPALPSSLHKMKARFRSVTSDRYTYDDDLDDLAMGGLEDCSQDGGSY</sequence>
<name>A0AAD9S8U3_PHOAM</name>
<gene>
    <name evidence="2" type="ORF">N8I77_008787</name>
</gene>
<dbReference type="EMBL" id="JAUJFL010000005">
    <property type="protein sequence ID" value="KAK2602237.1"/>
    <property type="molecule type" value="Genomic_DNA"/>
</dbReference>
<feature type="compositionally biased region" description="Polar residues" evidence="1">
    <location>
        <begin position="55"/>
        <end position="92"/>
    </location>
</feature>
<dbReference type="AlphaFoldDB" id="A0AAD9S8U3"/>